<evidence type="ECO:0000256" key="1">
    <source>
        <dbReference type="ARBA" id="ARBA00008520"/>
    </source>
</evidence>
<protein>
    <submittedName>
        <fullName evidence="3">Extracellular solute-binding protein</fullName>
    </submittedName>
</protein>
<dbReference type="PANTHER" id="PTHR43649:SF29">
    <property type="entry name" value="OSMOPROTECTIVE COMPOUNDS-BINDING PROTEIN GGTB"/>
    <property type="match status" value="1"/>
</dbReference>
<dbReference type="PANTHER" id="PTHR43649">
    <property type="entry name" value="ARABINOSE-BINDING PROTEIN-RELATED"/>
    <property type="match status" value="1"/>
</dbReference>
<dbReference type="InterPro" id="IPR006059">
    <property type="entry name" value="SBP"/>
</dbReference>
<dbReference type="SUPFAM" id="SSF53850">
    <property type="entry name" value="Periplasmic binding protein-like II"/>
    <property type="match status" value="1"/>
</dbReference>
<comment type="similarity">
    <text evidence="1">Belongs to the bacterial solute-binding protein 1 family.</text>
</comment>
<name>A0A3L7AG20_9MICO</name>
<accession>A0A3L7AG20</accession>
<dbReference type="OrthoDB" id="8663148at2"/>
<keyword evidence="4" id="KW-1185">Reference proteome</keyword>
<dbReference type="EMBL" id="RCUY01000016">
    <property type="protein sequence ID" value="RLP78925.1"/>
    <property type="molecule type" value="Genomic_DNA"/>
</dbReference>
<keyword evidence="2" id="KW-0813">Transport</keyword>
<dbReference type="Gene3D" id="3.40.190.10">
    <property type="entry name" value="Periplasmic binding protein-like II"/>
    <property type="match status" value="2"/>
</dbReference>
<comment type="caution">
    <text evidence="3">The sequence shown here is derived from an EMBL/GenBank/DDBJ whole genome shotgun (WGS) entry which is preliminary data.</text>
</comment>
<reference evidence="3 4" key="1">
    <citation type="submission" date="2018-10" db="EMBL/GenBank/DDBJ databases">
        <authorList>
            <person name="Li J."/>
        </authorList>
    </citation>
    <scope>NUCLEOTIDE SEQUENCE [LARGE SCALE GENOMIC DNA]</scope>
    <source>
        <strain evidence="3 4">JCM 11654</strain>
    </source>
</reference>
<evidence type="ECO:0000256" key="2">
    <source>
        <dbReference type="ARBA" id="ARBA00022448"/>
    </source>
</evidence>
<dbReference type="AlphaFoldDB" id="A0A3L7AG20"/>
<dbReference type="Pfam" id="PF01547">
    <property type="entry name" value="SBP_bac_1"/>
    <property type="match status" value="1"/>
</dbReference>
<proteinExistence type="inferred from homology"/>
<dbReference type="InterPro" id="IPR050490">
    <property type="entry name" value="Bact_solute-bd_prot1"/>
</dbReference>
<organism evidence="3 4">
    <name type="scientific">Mycetocola lacteus</name>
    <dbReference type="NCBI Taxonomy" id="76637"/>
    <lineage>
        <taxon>Bacteria</taxon>
        <taxon>Bacillati</taxon>
        <taxon>Actinomycetota</taxon>
        <taxon>Actinomycetes</taxon>
        <taxon>Micrococcales</taxon>
        <taxon>Microbacteriaceae</taxon>
        <taxon>Mycetocola</taxon>
    </lineage>
</organism>
<sequence>MVFSIALAGVSIGALTACGGPGGGGPAAENSNTVTIATNIGGEEAAQLEKSWAAWAKDNNITIKLNTDKGFEQRIQSQVQANKTPDLAIFSQPGLLADLAKKKALQPANDEVQAALKKNYPADWQRYGTVDGTVYGVPILATVKGFIWYSPSLFAERGWDVPDTWQGLLDLTAKIQADTSAPPWCAGFSAGAASGWPGTDWIEDVVLRQSGPKVYDDWVENKIPFSDPRIQSAFEETGKILLNPDYVNAGFGGPTSINATGYGDEIAAAFKSGKCVLTHQASFFDTFAQSAGLSVGPDADLWAFPTPGFGADGGKNNAVTGAGDTVAAFNTKAASAKVLAYLASPEWANSRVKLGGVISPNTGLDPDAASSPILKESISVLQNPDITFRFDASDLMPAAVGTTSFLTGITDWIDGGSLSDITKKIDASWPVK</sequence>
<evidence type="ECO:0000313" key="4">
    <source>
        <dbReference type="Proteomes" id="UP000269438"/>
    </source>
</evidence>
<evidence type="ECO:0000313" key="3">
    <source>
        <dbReference type="EMBL" id="RLP78925.1"/>
    </source>
</evidence>
<gene>
    <name evidence="3" type="ORF">D9V34_16745</name>
</gene>
<dbReference type="Proteomes" id="UP000269438">
    <property type="component" value="Unassembled WGS sequence"/>
</dbReference>